<reference evidence="3" key="1">
    <citation type="journal article" date="2019" name="Int. J. Syst. Evol. Microbiol.">
        <title>The Global Catalogue of Microorganisms (GCM) 10K type strain sequencing project: providing services to taxonomists for standard genome sequencing and annotation.</title>
        <authorList>
            <consortium name="The Broad Institute Genomics Platform"/>
            <consortium name="The Broad Institute Genome Sequencing Center for Infectious Disease"/>
            <person name="Wu L."/>
            <person name="Ma J."/>
        </authorList>
    </citation>
    <scope>NUCLEOTIDE SEQUENCE [LARGE SCALE GENOMIC DNA]</scope>
    <source>
        <strain evidence="3">CGMCC 1.12371</strain>
    </source>
</reference>
<evidence type="ECO:0000259" key="1">
    <source>
        <dbReference type="Pfam" id="PF07819"/>
    </source>
</evidence>
<dbReference type="EMBL" id="JBHTCA010000013">
    <property type="protein sequence ID" value="MFC7410278.1"/>
    <property type="molecule type" value="Genomic_DNA"/>
</dbReference>
<protein>
    <submittedName>
        <fullName evidence="2">Esterase/lipase family protein</fullName>
    </submittedName>
</protein>
<organism evidence="2 3">
    <name type="scientific">Hydrogenophaga atypica</name>
    <dbReference type="NCBI Taxonomy" id="249409"/>
    <lineage>
        <taxon>Bacteria</taxon>
        <taxon>Pseudomonadati</taxon>
        <taxon>Pseudomonadota</taxon>
        <taxon>Betaproteobacteria</taxon>
        <taxon>Burkholderiales</taxon>
        <taxon>Comamonadaceae</taxon>
        <taxon>Hydrogenophaga</taxon>
    </lineage>
</organism>
<sequence>MTKPAIPQHLRRSDLRATAQLLTLATRQVAQVVEGMHRAVFDRIGLPGADAPGRTRGITGLVYRSIDGVAAGVGIGAEALLAGAERWLPPAPDGPDSPQRLALRAALNGVMGDRLAAQGNPLALPMQLVHAGTVLDTATRLTLPGAPARLLIVLHGLCMNDQQWTATNGTDVTNHGDTLAQAMGATPLFVRYNTGRHISDNGRELAAQLEALVRAWPVPVTQITLMGHSMGGLVARSAVFAAQQARLAWPGQLRHLVTLGTPHHGAPLERAGQWVHTLLGALPHTAPLATLARLRSAGITDLRFGQVSDDTPTPTDRFAHTDDRRQPLPLPEGVACFAMAATLAGQRSRVAERLLGDGLVPLRSALGQHDDPAHQLAFAPDHQCVLYRTGHLGLLSSPAVTAQLLRWLA</sequence>
<accession>A0ABW2QNZ0</accession>
<comment type="caution">
    <text evidence="2">The sequence shown here is derived from an EMBL/GenBank/DDBJ whole genome shotgun (WGS) entry which is preliminary data.</text>
</comment>
<dbReference type="Pfam" id="PF07819">
    <property type="entry name" value="PGAP1"/>
    <property type="match status" value="1"/>
</dbReference>
<keyword evidence="3" id="KW-1185">Reference proteome</keyword>
<dbReference type="Proteomes" id="UP001596501">
    <property type="component" value="Unassembled WGS sequence"/>
</dbReference>
<dbReference type="InterPro" id="IPR012908">
    <property type="entry name" value="PGAP1-ab_dom-like"/>
</dbReference>
<dbReference type="InterPro" id="IPR029058">
    <property type="entry name" value="AB_hydrolase_fold"/>
</dbReference>
<evidence type="ECO:0000313" key="3">
    <source>
        <dbReference type="Proteomes" id="UP001596501"/>
    </source>
</evidence>
<dbReference type="RefSeq" id="WP_382225101.1">
    <property type="nucleotide sequence ID" value="NZ_JBHTCA010000013.1"/>
</dbReference>
<name>A0ABW2QNZ0_9BURK</name>
<feature type="domain" description="GPI inositol-deacylase PGAP1-like alpha/beta" evidence="1">
    <location>
        <begin position="152"/>
        <end position="271"/>
    </location>
</feature>
<dbReference type="SUPFAM" id="SSF53474">
    <property type="entry name" value="alpha/beta-Hydrolases"/>
    <property type="match status" value="1"/>
</dbReference>
<proteinExistence type="predicted"/>
<dbReference type="Gene3D" id="3.40.50.1820">
    <property type="entry name" value="alpha/beta hydrolase"/>
    <property type="match status" value="1"/>
</dbReference>
<gene>
    <name evidence="2" type="ORF">ACFQPB_15530</name>
</gene>
<evidence type="ECO:0000313" key="2">
    <source>
        <dbReference type="EMBL" id="MFC7410278.1"/>
    </source>
</evidence>